<comment type="caution">
    <text evidence="1">The sequence shown here is derived from an EMBL/GenBank/DDBJ whole genome shotgun (WGS) entry which is preliminary data.</text>
</comment>
<evidence type="ECO:0000313" key="1">
    <source>
        <dbReference type="EMBL" id="TFK08284.1"/>
    </source>
</evidence>
<gene>
    <name evidence="1" type="ORF">DR999_PMT08956</name>
</gene>
<proteinExistence type="predicted"/>
<dbReference type="AlphaFoldDB" id="A0A4D9ER20"/>
<keyword evidence="2" id="KW-1185">Reference proteome</keyword>
<name>A0A4D9ER20_9SAUR</name>
<evidence type="ECO:0000313" key="2">
    <source>
        <dbReference type="Proteomes" id="UP000297703"/>
    </source>
</evidence>
<keyword evidence="1" id="KW-0371">Homeobox</keyword>
<dbReference type="Proteomes" id="UP000297703">
    <property type="component" value="Unassembled WGS sequence"/>
</dbReference>
<dbReference type="EMBL" id="QXTE01000071">
    <property type="protein sequence ID" value="TFK08284.1"/>
    <property type="molecule type" value="Genomic_DNA"/>
</dbReference>
<reference evidence="1 2" key="1">
    <citation type="submission" date="2019-04" db="EMBL/GenBank/DDBJ databases">
        <title>Draft genome of the big-headed turtle Platysternon megacephalum.</title>
        <authorList>
            <person name="Gong S."/>
        </authorList>
    </citation>
    <scope>NUCLEOTIDE SEQUENCE [LARGE SCALE GENOMIC DNA]</scope>
    <source>
        <strain evidence="1">DO16091913</strain>
        <tissue evidence="1">Muscle</tissue>
    </source>
</reference>
<keyword evidence="1" id="KW-0238">DNA-binding</keyword>
<organism evidence="1 2">
    <name type="scientific">Platysternon megacephalum</name>
    <name type="common">big-headed turtle</name>
    <dbReference type="NCBI Taxonomy" id="55544"/>
    <lineage>
        <taxon>Eukaryota</taxon>
        <taxon>Metazoa</taxon>
        <taxon>Chordata</taxon>
        <taxon>Craniata</taxon>
        <taxon>Vertebrata</taxon>
        <taxon>Euteleostomi</taxon>
        <taxon>Archelosauria</taxon>
        <taxon>Testudinata</taxon>
        <taxon>Testudines</taxon>
        <taxon>Cryptodira</taxon>
        <taxon>Durocryptodira</taxon>
        <taxon>Testudinoidea</taxon>
        <taxon>Platysternidae</taxon>
        <taxon>Platysternon</taxon>
    </lineage>
</organism>
<accession>A0A4D9ER20</accession>
<dbReference type="GO" id="GO:0003677">
    <property type="term" value="F:DNA binding"/>
    <property type="evidence" value="ECO:0007669"/>
    <property type="project" value="UniProtKB-KW"/>
</dbReference>
<reference evidence="1 2" key="2">
    <citation type="submission" date="2019-04" db="EMBL/GenBank/DDBJ databases">
        <title>The genome sequence of big-headed turtle.</title>
        <authorList>
            <person name="Gong S."/>
        </authorList>
    </citation>
    <scope>NUCLEOTIDE SEQUENCE [LARGE SCALE GENOMIC DNA]</scope>
    <source>
        <strain evidence="1">DO16091913</strain>
        <tissue evidence="1">Muscle</tissue>
    </source>
</reference>
<sequence length="179" mass="19585">MGMRPARPGELFFFPDMDQSPVRLCIEFTKRTVLLQAEAAGRCGSGYSSERSQHLKSVESGGNLMQTGFLVSSLEPPLSLLSRAAFLIAFGSVQHLPQAETRRNKHSPERFTAAQQLQGTVRFYHPVLATRNLPQAVHSYPQPLVLPLELTSRKDPDCSTSHAPCGGERIQVQAISAAA</sequence>
<protein>
    <submittedName>
        <fullName evidence="1">Homeobox protein Hox-A2</fullName>
    </submittedName>
</protein>